<reference evidence="2 3" key="1">
    <citation type="journal article" date="2018" name="IMA Fungus">
        <title>IMA Genome-F 10: Nine draft genome sequences of Claviceps purpurea s.lat., including C. arundinis, C. humidiphila, and C. cf. spartinae, pseudomolecules for the pitch canker pathogen Fusarium circinatum, draft genome of Davidsoniella eucalypti, Grosmannia galeiformis, Quambalaria eucalypti, and Teratosphaeria destructans.</title>
        <authorList>
            <person name="Wingfield B.D."/>
            <person name="Liu M."/>
            <person name="Nguyen H.D."/>
            <person name="Lane F.A."/>
            <person name="Morgan S.W."/>
            <person name="De Vos L."/>
            <person name="Wilken P.M."/>
            <person name="Duong T.A."/>
            <person name="Aylward J."/>
            <person name="Coetzee M.P."/>
            <person name="Dadej K."/>
            <person name="De Beer Z.W."/>
            <person name="Findlay W."/>
            <person name="Havenga M."/>
            <person name="Kolarik M."/>
            <person name="Menzies J.G."/>
            <person name="Naidoo K."/>
            <person name="Pochopski O."/>
            <person name="Shoukouhi P."/>
            <person name="Santana Q.C."/>
            <person name="Seifert K.A."/>
            <person name="Soal N."/>
            <person name="Steenkamp E.T."/>
            <person name="Tatham C.T."/>
            <person name="van der Nest M.A."/>
            <person name="Wingfield M.J."/>
        </authorList>
    </citation>
    <scope>NUCLEOTIDE SEQUENCE [LARGE SCALE GENOMIC DNA]</scope>
    <source>
        <strain evidence="2">CMW44962</strain>
    </source>
</reference>
<proteinExistence type="predicted"/>
<evidence type="ECO:0000313" key="3">
    <source>
        <dbReference type="Proteomes" id="UP001138500"/>
    </source>
</evidence>
<feature type="compositionally biased region" description="Basic and acidic residues" evidence="1">
    <location>
        <begin position="20"/>
        <end position="32"/>
    </location>
</feature>
<name>A0A9W7SJH2_9PEZI</name>
<dbReference type="EMBL" id="RIBY02002422">
    <property type="protein sequence ID" value="KAH9815695.1"/>
    <property type="molecule type" value="Genomic_DNA"/>
</dbReference>
<accession>A0A9W7SJH2</accession>
<sequence>MAVINILPPWDMPLAPTMQSKRDSRQADKREIAPTSRPLGHHLVTFIAFQVEDSQSKHGLTEIVADTFTSSSSVESDGIDAVQTPLANLKIAVEGKTIDIVVMLWPGRHPSGNLGCW</sequence>
<evidence type="ECO:0000313" key="2">
    <source>
        <dbReference type="EMBL" id="KAH9815695.1"/>
    </source>
</evidence>
<gene>
    <name evidence="2" type="ORF">Tdes44962_MAKER00943</name>
</gene>
<dbReference type="Proteomes" id="UP001138500">
    <property type="component" value="Unassembled WGS sequence"/>
</dbReference>
<protein>
    <submittedName>
        <fullName evidence="2">Uncharacterized protein</fullName>
    </submittedName>
</protein>
<dbReference type="AlphaFoldDB" id="A0A9W7SJH2"/>
<organism evidence="2 3">
    <name type="scientific">Teratosphaeria destructans</name>
    <dbReference type="NCBI Taxonomy" id="418781"/>
    <lineage>
        <taxon>Eukaryota</taxon>
        <taxon>Fungi</taxon>
        <taxon>Dikarya</taxon>
        <taxon>Ascomycota</taxon>
        <taxon>Pezizomycotina</taxon>
        <taxon>Dothideomycetes</taxon>
        <taxon>Dothideomycetidae</taxon>
        <taxon>Mycosphaerellales</taxon>
        <taxon>Teratosphaeriaceae</taxon>
        <taxon>Teratosphaeria</taxon>
    </lineage>
</organism>
<feature type="region of interest" description="Disordered" evidence="1">
    <location>
        <begin position="14"/>
        <end position="34"/>
    </location>
</feature>
<evidence type="ECO:0000256" key="1">
    <source>
        <dbReference type="SAM" id="MobiDB-lite"/>
    </source>
</evidence>
<comment type="caution">
    <text evidence="2">The sequence shown here is derived from an EMBL/GenBank/DDBJ whole genome shotgun (WGS) entry which is preliminary data.</text>
</comment>
<reference evidence="2 3" key="2">
    <citation type="journal article" date="2021" name="Curr. Genet.">
        <title>Genetic response to nitrogen starvation in the aggressive Eucalyptus foliar pathogen Teratosphaeria destructans.</title>
        <authorList>
            <person name="Havenga M."/>
            <person name="Wingfield B.D."/>
            <person name="Wingfield M.J."/>
            <person name="Dreyer L.L."/>
            <person name="Roets F."/>
            <person name="Aylward J."/>
        </authorList>
    </citation>
    <scope>NUCLEOTIDE SEQUENCE [LARGE SCALE GENOMIC DNA]</scope>
    <source>
        <strain evidence="2">CMW44962</strain>
    </source>
</reference>
<keyword evidence="3" id="KW-1185">Reference proteome</keyword>